<dbReference type="GO" id="GO:0046983">
    <property type="term" value="F:protein dimerization activity"/>
    <property type="evidence" value="ECO:0007669"/>
    <property type="project" value="InterPro"/>
</dbReference>
<dbReference type="Pfam" id="PF01000">
    <property type="entry name" value="RNA_pol_A_bac"/>
    <property type="match status" value="1"/>
</dbReference>
<feature type="domain" description="DNA-directed RNA polymerase RpoA/D/Rpb3-type" evidence="3">
    <location>
        <begin position="5"/>
        <end position="184"/>
    </location>
</feature>
<evidence type="ECO:0000256" key="1">
    <source>
        <dbReference type="ARBA" id="ARBA00022478"/>
    </source>
</evidence>
<reference evidence="4" key="1">
    <citation type="submission" date="2013-08" db="EMBL/GenBank/DDBJ databases">
        <authorList>
            <person name="Mendez C."/>
            <person name="Richter M."/>
            <person name="Ferrer M."/>
            <person name="Sanchez J."/>
        </authorList>
    </citation>
    <scope>NUCLEOTIDE SEQUENCE</scope>
</reference>
<evidence type="ECO:0000259" key="3">
    <source>
        <dbReference type="SMART" id="SM00662"/>
    </source>
</evidence>
<dbReference type="GO" id="GO:0000428">
    <property type="term" value="C:DNA-directed RNA polymerase complex"/>
    <property type="evidence" value="ECO:0007669"/>
    <property type="project" value="UniProtKB-KW"/>
</dbReference>
<dbReference type="AlphaFoldDB" id="T0ZFF8"/>
<keyword evidence="2" id="KW-0804">Transcription</keyword>
<keyword evidence="1 4" id="KW-0240">DNA-directed RNA polymerase</keyword>
<dbReference type="InterPro" id="IPR006058">
    <property type="entry name" value="2Fe2S_fd_BS"/>
</dbReference>
<dbReference type="PANTHER" id="PTHR11800">
    <property type="entry name" value="DNA-DIRECTED RNA POLYMERASE"/>
    <property type="match status" value="1"/>
</dbReference>
<name>T0ZFF8_9ZZZZ</name>
<dbReference type="InterPro" id="IPR050518">
    <property type="entry name" value="Rpo3/RPB3_RNA_Pol_subunit"/>
</dbReference>
<dbReference type="GO" id="GO:0003899">
    <property type="term" value="F:DNA-directed RNA polymerase activity"/>
    <property type="evidence" value="ECO:0007669"/>
    <property type="project" value="InterPro"/>
</dbReference>
<evidence type="ECO:0000313" key="4">
    <source>
        <dbReference type="EMBL" id="EQD43608.1"/>
    </source>
</evidence>
<dbReference type="GO" id="GO:0051537">
    <property type="term" value="F:2 iron, 2 sulfur cluster binding"/>
    <property type="evidence" value="ECO:0007669"/>
    <property type="project" value="InterPro"/>
</dbReference>
<dbReference type="PANTHER" id="PTHR11800:SF2">
    <property type="entry name" value="DNA-DIRECTED RNA POLYMERASE II SUBUNIT RPB3"/>
    <property type="match status" value="1"/>
</dbReference>
<sequence>CTCNGAGCANCQAIFSIDKKGPCTVYSKDVVPLGDANLQILEPDIPIVQLGARQALLAYATAVLGAGRDHAKWQAAQAVGIAPQATFKFHRKPGCTDACLKRVAQNSPGQILKFSSGKLTLEDPEQAIRLLPSQKECEHGSVEIELSPDTFDFRFETDGSLTAREAFRYALKDLKRRFEELREAVQAIP</sequence>
<dbReference type="Pfam" id="PF01193">
    <property type="entry name" value="RNA_pol_L"/>
    <property type="match status" value="1"/>
</dbReference>
<accession>T0ZFF8</accession>
<proteinExistence type="predicted"/>
<dbReference type="InterPro" id="IPR011262">
    <property type="entry name" value="DNA-dir_RNA_pol_insert"/>
</dbReference>
<dbReference type="SUPFAM" id="SSF55257">
    <property type="entry name" value="RBP11-like subunits of RNA polymerase"/>
    <property type="match status" value="1"/>
</dbReference>
<comment type="caution">
    <text evidence="4">The sequence shown here is derived from an EMBL/GenBank/DDBJ whole genome shotgun (WGS) entry which is preliminary data.</text>
</comment>
<protein>
    <submittedName>
        <fullName evidence="4">DNA-directed RNA polymerase subunit D</fullName>
    </submittedName>
</protein>
<dbReference type="InterPro" id="IPR036643">
    <property type="entry name" value="RNApol_insert_sf"/>
</dbReference>
<reference evidence="4" key="2">
    <citation type="journal article" date="2014" name="ISME J.">
        <title>Microbial stratification in low pH oxic and suboxic macroscopic growths along an acid mine drainage.</title>
        <authorList>
            <person name="Mendez-Garcia C."/>
            <person name="Mesa V."/>
            <person name="Sprenger R.R."/>
            <person name="Richter M."/>
            <person name="Diez M.S."/>
            <person name="Solano J."/>
            <person name="Bargiela R."/>
            <person name="Golyshina O.V."/>
            <person name="Manteca A."/>
            <person name="Ramos J.L."/>
            <person name="Gallego J.R."/>
            <person name="Llorente I."/>
            <person name="Martins Dos Santos V.A."/>
            <person name="Jensen O.N."/>
            <person name="Pelaez A.I."/>
            <person name="Sanchez J."/>
            <person name="Ferrer M."/>
        </authorList>
    </citation>
    <scope>NUCLEOTIDE SEQUENCE</scope>
</reference>
<dbReference type="InterPro" id="IPR036603">
    <property type="entry name" value="RBP11-like"/>
</dbReference>
<dbReference type="SUPFAM" id="SSF56553">
    <property type="entry name" value="Insert subdomain of RNA polymerase alpha subunit"/>
    <property type="match status" value="1"/>
</dbReference>
<organism evidence="4">
    <name type="scientific">mine drainage metagenome</name>
    <dbReference type="NCBI Taxonomy" id="410659"/>
    <lineage>
        <taxon>unclassified sequences</taxon>
        <taxon>metagenomes</taxon>
        <taxon>ecological metagenomes</taxon>
    </lineage>
</organism>
<dbReference type="PROSITE" id="PS00197">
    <property type="entry name" value="2FE2S_FER_1"/>
    <property type="match status" value="1"/>
</dbReference>
<dbReference type="EMBL" id="AUZY01009052">
    <property type="protein sequence ID" value="EQD43608.1"/>
    <property type="molecule type" value="Genomic_DNA"/>
</dbReference>
<dbReference type="InterPro" id="IPR011263">
    <property type="entry name" value="DNA-dir_RNA_pol_RpoA/D/Rpb3"/>
</dbReference>
<feature type="non-terminal residue" evidence="4">
    <location>
        <position position="1"/>
    </location>
</feature>
<gene>
    <name evidence="4" type="ORF">B1B_13734</name>
</gene>
<dbReference type="Gene3D" id="2.170.120.12">
    <property type="entry name" value="DNA-directed RNA polymerase, insert domain"/>
    <property type="match status" value="1"/>
</dbReference>
<dbReference type="GO" id="GO:0006351">
    <property type="term" value="P:DNA-templated transcription"/>
    <property type="evidence" value="ECO:0007669"/>
    <property type="project" value="InterPro"/>
</dbReference>
<evidence type="ECO:0000256" key="2">
    <source>
        <dbReference type="ARBA" id="ARBA00023163"/>
    </source>
</evidence>
<dbReference type="SMART" id="SM00662">
    <property type="entry name" value="RPOLD"/>
    <property type="match status" value="1"/>
</dbReference>
<dbReference type="Gene3D" id="3.30.1360.10">
    <property type="entry name" value="RNA polymerase, RBP11-like subunit"/>
    <property type="match status" value="1"/>
</dbReference>